<gene>
    <name evidence="2" type="primary">xcpT_11</name>
    <name evidence="2" type="ORF">Spa11_41690</name>
</gene>
<dbReference type="Gene3D" id="3.30.700.10">
    <property type="entry name" value="Glycoprotein, Type 4 Pilin"/>
    <property type="match status" value="1"/>
</dbReference>
<dbReference type="AlphaFoldDB" id="A0A518KDS6"/>
<dbReference type="KEGG" id="bmei:Spa11_41690"/>
<dbReference type="SUPFAM" id="SSF54523">
    <property type="entry name" value="Pili subunits"/>
    <property type="match status" value="1"/>
</dbReference>
<dbReference type="PANTHER" id="PTHR30093:SF2">
    <property type="entry name" value="TYPE II SECRETION SYSTEM PROTEIN H"/>
    <property type="match status" value="1"/>
</dbReference>
<keyword evidence="3" id="KW-1185">Reference proteome</keyword>
<dbReference type="InterPro" id="IPR011453">
    <property type="entry name" value="DUF1559"/>
</dbReference>
<evidence type="ECO:0000313" key="2">
    <source>
        <dbReference type="EMBL" id="QDV75946.1"/>
    </source>
</evidence>
<name>A0A518KDS6_9BACT</name>
<reference evidence="2 3" key="1">
    <citation type="submission" date="2019-02" db="EMBL/GenBank/DDBJ databases">
        <title>Deep-cultivation of Planctomycetes and their phenomic and genomic characterization uncovers novel biology.</title>
        <authorList>
            <person name="Wiegand S."/>
            <person name="Jogler M."/>
            <person name="Boedeker C."/>
            <person name="Pinto D."/>
            <person name="Vollmers J."/>
            <person name="Rivas-Marin E."/>
            <person name="Kohn T."/>
            <person name="Peeters S.H."/>
            <person name="Heuer A."/>
            <person name="Rast P."/>
            <person name="Oberbeckmann S."/>
            <person name="Bunk B."/>
            <person name="Jeske O."/>
            <person name="Meyerdierks A."/>
            <person name="Storesund J.E."/>
            <person name="Kallscheuer N."/>
            <person name="Luecker S."/>
            <person name="Lage O.M."/>
            <person name="Pohl T."/>
            <person name="Merkel B.J."/>
            <person name="Hornburger P."/>
            <person name="Mueller R.-W."/>
            <person name="Bruemmer F."/>
            <person name="Labrenz M."/>
            <person name="Spormann A.M."/>
            <person name="Op den Camp H."/>
            <person name="Overmann J."/>
            <person name="Amann R."/>
            <person name="Jetten M.S.M."/>
            <person name="Mascher T."/>
            <person name="Medema M.H."/>
            <person name="Devos D.P."/>
            <person name="Kaster A.-K."/>
            <person name="Ovreas L."/>
            <person name="Rohde M."/>
            <person name="Galperin M.Y."/>
            <person name="Jogler C."/>
        </authorList>
    </citation>
    <scope>NUCLEOTIDE SEQUENCE [LARGE SCALE GENOMIC DNA]</scope>
    <source>
        <strain evidence="2 3">Spa11</strain>
    </source>
</reference>
<accession>A0A518KDS6</accession>
<dbReference type="EMBL" id="CP036349">
    <property type="protein sequence ID" value="QDV75946.1"/>
    <property type="molecule type" value="Genomic_DNA"/>
</dbReference>
<evidence type="ECO:0000259" key="1">
    <source>
        <dbReference type="Pfam" id="PF07596"/>
    </source>
</evidence>
<dbReference type="InterPro" id="IPR027558">
    <property type="entry name" value="Pre_pil_HX9DG_C"/>
</dbReference>
<dbReference type="NCBIfam" id="TIGR02532">
    <property type="entry name" value="IV_pilin_GFxxxE"/>
    <property type="match status" value="1"/>
</dbReference>
<dbReference type="InterPro" id="IPR012902">
    <property type="entry name" value="N_methyl_site"/>
</dbReference>
<feature type="domain" description="DUF1559" evidence="1">
    <location>
        <begin position="42"/>
        <end position="372"/>
    </location>
</feature>
<dbReference type="InterPro" id="IPR045584">
    <property type="entry name" value="Pilin-like"/>
</dbReference>
<dbReference type="PANTHER" id="PTHR30093">
    <property type="entry name" value="GENERAL SECRETION PATHWAY PROTEIN G"/>
    <property type="match status" value="1"/>
</dbReference>
<dbReference type="Pfam" id="PF07963">
    <property type="entry name" value="N_methyl"/>
    <property type="match status" value="1"/>
</dbReference>
<dbReference type="Pfam" id="PF07596">
    <property type="entry name" value="SBP_bac_10"/>
    <property type="match status" value="1"/>
</dbReference>
<proteinExistence type="predicted"/>
<organism evidence="2 3">
    <name type="scientific">Botrimarina mediterranea</name>
    <dbReference type="NCBI Taxonomy" id="2528022"/>
    <lineage>
        <taxon>Bacteria</taxon>
        <taxon>Pseudomonadati</taxon>
        <taxon>Planctomycetota</taxon>
        <taxon>Planctomycetia</taxon>
        <taxon>Pirellulales</taxon>
        <taxon>Lacipirellulaceae</taxon>
        <taxon>Botrimarina</taxon>
    </lineage>
</organism>
<dbReference type="NCBIfam" id="TIGR04294">
    <property type="entry name" value="pre_pil_HX9DG"/>
    <property type="match status" value="1"/>
</dbReference>
<dbReference type="RefSeq" id="WP_261342275.1">
    <property type="nucleotide sequence ID" value="NZ_CP036349.1"/>
</dbReference>
<dbReference type="Proteomes" id="UP000316426">
    <property type="component" value="Chromosome"/>
</dbReference>
<protein>
    <submittedName>
        <fullName evidence="2">Type II secretion system protein G</fullName>
    </submittedName>
</protein>
<dbReference type="PROSITE" id="PS00409">
    <property type="entry name" value="PROKAR_NTER_METHYL"/>
    <property type="match status" value="1"/>
</dbReference>
<evidence type="ECO:0000313" key="3">
    <source>
        <dbReference type="Proteomes" id="UP000316426"/>
    </source>
</evidence>
<sequence>MNYPRSVSLMTLARRTGFTLVELLVVIAIIGILVALLLPAVQAAREAARRTQCKNALKQTALAMINFESAQGGLPPISEFEESNPNAANGSALIVNPANARVFGVAGAMTSWVVPTLPYMEEQAIYDQFDQTRAIDNQVDASNNPIDPQAAEIGALFCPSDNASGRFFQATGGGGLGSQTFNQGRRFAKGNVAAYISPVHTECLRQFRGAIGEEIRRLSKITDGVSKTLLLGEVRTRDNQEDVRGVWALALPGASLLAADMHRADPDNPDASVTFACTDPLPSIRRNDAYEPVLQNGDASSVNTPNSKSNTIAYDWIRGCTDTTGALADGMPCSASGGQNSGYASPRSLHPSGVNAANCDGSVTFLRDDIDAYLYARLISIDDGEGEVEGRLIQ</sequence>